<reference evidence="1" key="2">
    <citation type="submission" date="2020-09" db="EMBL/GenBank/DDBJ databases">
        <authorList>
            <person name="Sun Q."/>
            <person name="Sedlacek I."/>
        </authorList>
    </citation>
    <scope>NUCLEOTIDE SEQUENCE</scope>
    <source>
        <strain evidence="1">CCM 7905</strain>
    </source>
</reference>
<dbReference type="AlphaFoldDB" id="A0A917G941"/>
<keyword evidence="2" id="KW-1185">Reference proteome</keyword>
<sequence>MDPAPFRLLRPPVKVWIDLSALFPDPPHHVDVFTAGGFEVGTVVLGDLLEWSMTTDGVWLGCVRYDLASKERSESVTHWVQSAVLKPYRSP</sequence>
<dbReference type="EMBL" id="BMCU01000009">
    <property type="protein sequence ID" value="GGG29379.1"/>
    <property type="molecule type" value="Genomic_DNA"/>
</dbReference>
<dbReference type="RefSeq" id="WP_188547998.1">
    <property type="nucleotide sequence ID" value="NZ_BMCU01000009.1"/>
</dbReference>
<evidence type="ECO:0000313" key="2">
    <source>
        <dbReference type="Proteomes" id="UP000654257"/>
    </source>
</evidence>
<protein>
    <submittedName>
        <fullName evidence="1">Uncharacterized protein</fullName>
    </submittedName>
</protein>
<organism evidence="1 2">
    <name type="scientific">Rhodococcoides trifolii</name>
    <dbReference type="NCBI Taxonomy" id="908250"/>
    <lineage>
        <taxon>Bacteria</taxon>
        <taxon>Bacillati</taxon>
        <taxon>Actinomycetota</taxon>
        <taxon>Actinomycetes</taxon>
        <taxon>Mycobacteriales</taxon>
        <taxon>Nocardiaceae</taxon>
        <taxon>Rhodococcoides</taxon>
    </lineage>
</organism>
<name>A0A917G941_9NOCA</name>
<accession>A0A917G941</accession>
<proteinExistence type="predicted"/>
<gene>
    <name evidence="1" type="ORF">GCM10007304_49020</name>
</gene>
<comment type="caution">
    <text evidence="1">The sequence shown here is derived from an EMBL/GenBank/DDBJ whole genome shotgun (WGS) entry which is preliminary data.</text>
</comment>
<dbReference type="Proteomes" id="UP000654257">
    <property type="component" value="Unassembled WGS sequence"/>
</dbReference>
<reference evidence="1" key="1">
    <citation type="journal article" date="2014" name="Int. J. Syst. Evol. Microbiol.">
        <title>Complete genome sequence of Corynebacterium casei LMG S-19264T (=DSM 44701T), isolated from a smear-ripened cheese.</title>
        <authorList>
            <consortium name="US DOE Joint Genome Institute (JGI-PGF)"/>
            <person name="Walter F."/>
            <person name="Albersmeier A."/>
            <person name="Kalinowski J."/>
            <person name="Ruckert C."/>
        </authorList>
    </citation>
    <scope>NUCLEOTIDE SEQUENCE</scope>
    <source>
        <strain evidence="1">CCM 7905</strain>
    </source>
</reference>
<evidence type="ECO:0000313" key="1">
    <source>
        <dbReference type="EMBL" id="GGG29379.1"/>
    </source>
</evidence>